<evidence type="ECO:0000256" key="2">
    <source>
        <dbReference type="SAM" id="MobiDB-lite"/>
    </source>
</evidence>
<evidence type="ECO:0000256" key="3">
    <source>
        <dbReference type="SAM" id="SignalP"/>
    </source>
</evidence>
<feature type="signal peptide" evidence="3">
    <location>
        <begin position="1"/>
        <end position="19"/>
    </location>
</feature>
<evidence type="ECO:0000256" key="1">
    <source>
        <dbReference type="PROSITE-ProRule" id="PRU00339"/>
    </source>
</evidence>
<organism evidence="4">
    <name type="scientific">uncultured Flavobacteriia bacterium</name>
    <dbReference type="NCBI Taxonomy" id="212695"/>
    <lineage>
        <taxon>Bacteria</taxon>
        <taxon>Pseudomonadati</taxon>
        <taxon>Bacteroidota</taxon>
        <taxon>Flavobacteriia</taxon>
        <taxon>environmental samples</taxon>
    </lineage>
</organism>
<feature type="compositionally biased region" description="Basic and acidic residues" evidence="2">
    <location>
        <begin position="159"/>
        <end position="184"/>
    </location>
</feature>
<proteinExistence type="predicted"/>
<dbReference type="InterPro" id="IPR019734">
    <property type="entry name" value="TPR_rpt"/>
</dbReference>
<name>H6RGC6_9BACT</name>
<dbReference type="SUPFAM" id="SSF48452">
    <property type="entry name" value="TPR-like"/>
    <property type="match status" value="1"/>
</dbReference>
<feature type="compositionally biased region" description="Polar residues" evidence="2">
    <location>
        <begin position="188"/>
        <end position="197"/>
    </location>
</feature>
<dbReference type="PROSITE" id="PS50005">
    <property type="entry name" value="TPR"/>
    <property type="match status" value="1"/>
</dbReference>
<feature type="repeat" description="TPR" evidence="1">
    <location>
        <begin position="100"/>
        <end position="133"/>
    </location>
</feature>
<dbReference type="EMBL" id="FO117598">
    <property type="protein sequence ID" value="CCG00087.1"/>
    <property type="molecule type" value="Genomic_DNA"/>
</dbReference>
<dbReference type="AlphaFoldDB" id="H6RGC6"/>
<keyword evidence="1" id="KW-0802">TPR repeat</keyword>
<dbReference type="Gene3D" id="1.25.40.10">
    <property type="entry name" value="Tetratricopeptide repeat domain"/>
    <property type="match status" value="2"/>
</dbReference>
<sequence>MIKYLFILLLLPVSVFTLAQEEDVLKNSSEWRGMIRLARDAYHRKDYQKAMLFYKTALEVIPSDVDLADEIAQTQFRLDQFDAAKEIYEKRTTGSIQEKARAFHNLGNIAMEKKDYDVAIENYKNALRNDPKNAKTRYNLSQAIRKKKEQEKQNPTPPKGDDEDKNNKKDDQKEDKKDQKKKPENPGNQNNPSSLSDNAVERELDKLMKKESETKRKLAGSKEGNSTKKSTKEW</sequence>
<keyword evidence="3" id="KW-0732">Signal</keyword>
<dbReference type="SMART" id="SM00028">
    <property type="entry name" value="TPR"/>
    <property type="match status" value="2"/>
</dbReference>
<feature type="region of interest" description="Disordered" evidence="2">
    <location>
        <begin position="144"/>
        <end position="234"/>
    </location>
</feature>
<gene>
    <name evidence="4" type="ORF">VIS_S3CIB80008</name>
</gene>
<dbReference type="InterPro" id="IPR011990">
    <property type="entry name" value="TPR-like_helical_dom_sf"/>
</dbReference>
<reference evidence="4" key="1">
    <citation type="journal article" date="2012" name="Environ. Microbiol.">
        <title>Genomic content of uncultured Bacteroidetes from contrasting oceanic provinces in the North Atlantic Ocean.</title>
        <authorList>
            <person name="Gomez-Pereira P.R."/>
            <person name="Schuler M."/>
            <person name="Fuchs B.M."/>
            <person name="Bennke C."/>
            <person name="Teeling H."/>
            <person name="Waldmann J."/>
            <person name="Richter M."/>
            <person name="Barbe V."/>
            <person name="Bataille E."/>
            <person name="Glockner F.O."/>
            <person name="Amann R."/>
        </authorList>
    </citation>
    <scope>NUCLEOTIDE SEQUENCE</scope>
</reference>
<accession>H6RGC6</accession>
<protein>
    <submittedName>
        <fullName evidence="4">Uncharacterized protein</fullName>
    </submittedName>
</protein>
<dbReference type="PROSITE" id="PS50293">
    <property type="entry name" value="TPR_REGION"/>
    <property type="match status" value="1"/>
</dbReference>
<feature type="compositionally biased region" description="Basic and acidic residues" evidence="2">
    <location>
        <begin position="199"/>
        <end position="216"/>
    </location>
</feature>
<dbReference type="Pfam" id="PF13414">
    <property type="entry name" value="TPR_11"/>
    <property type="match status" value="1"/>
</dbReference>
<evidence type="ECO:0000313" key="4">
    <source>
        <dbReference type="EMBL" id="CCG00087.1"/>
    </source>
</evidence>
<feature type="chain" id="PRO_5003606263" evidence="3">
    <location>
        <begin position="20"/>
        <end position="234"/>
    </location>
</feature>
<reference evidence="4" key="2">
    <citation type="submission" date="2012-02" db="EMBL/GenBank/DDBJ databases">
        <authorList>
            <person name="Genoscope - CEA"/>
        </authorList>
    </citation>
    <scope>NUCLEOTIDE SEQUENCE</scope>
</reference>